<evidence type="ECO:0000313" key="2">
    <source>
        <dbReference type="EMBL" id="PYI12888.1"/>
    </source>
</evidence>
<dbReference type="Proteomes" id="UP000249829">
    <property type="component" value="Unassembled WGS sequence"/>
</dbReference>
<accession>A0A2V5GPU5</accession>
<feature type="compositionally biased region" description="Polar residues" evidence="1">
    <location>
        <begin position="47"/>
        <end position="66"/>
    </location>
</feature>
<feature type="region of interest" description="Disordered" evidence="1">
    <location>
        <begin position="47"/>
        <end position="125"/>
    </location>
</feature>
<keyword evidence="3" id="KW-1185">Reference proteome</keyword>
<evidence type="ECO:0000313" key="3">
    <source>
        <dbReference type="Proteomes" id="UP000249829"/>
    </source>
</evidence>
<dbReference type="AlphaFoldDB" id="A0A2V5GPU5"/>
<gene>
    <name evidence="2" type="ORF">BO99DRAFT_79698</name>
</gene>
<evidence type="ECO:0000256" key="1">
    <source>
        <dbReference type="SAM" id="MobiDB-lite"/>
    </source>
</evidence>
<reference evidence="2 3" key="1">
    <citation type="submission" date="2018-02" db="EMBL/GenBank/DDBJ databases">
        <title>The genomes of Aspergillus section Nigri reveals drivers in fungal speciation.</title>
        <authorList>
            <consortium name="DOE Joint Genome Institute"/>
            <person name="Vesth T.C."/>
            <person name="Nybo J."/>
            <person name="Theobald S."/>
            <person name="Brandl J."/>
            <person name="Frisvad J.C."/>
            <person name="Nielsen K.F."/>
            <person name="Lyhne E.K."/>
            <person name="Kogle M.E."/>
            <person name="Kuo A."/>
            <person name="Riley R."/>
            <person name="Clum A."/>
            <person name="Nolan M."/>
            <person name="Lipzen A."/>
            <person name="Salamov A."/>
            <person name="Henrissat B."/>
            <person name="Wiebenga A."/>
            <person name="De vries R.P."/>
            <person name="Grigoriev I.V."/>
            <person name="Mortensen U.H."/>
            <person name="Andersen M.R."/>
            <person name="Baker S.E."/>
        </authorList>
    </citation>
    <scope>NUCLEOTIDE SEQUENCE [LARGE SCALE GENOMIC DNA]</scope>
    <source>
        <strain evidence="2 3">CBS 115571</strain>
    </source>
</reference>
<dbReference type="EMBL" id="KZ825279">
    <property type="protein sequence ID" value="PYI12888.1"/>
    <property type="molecule type" value="Genomic_DNA"/>
</dbReference>
<proteinExistence type="predicted"/>
<sequence>MYEAPILDSSPMSNKKQLPLHNHIPRASHTYHPMIYNLRPYNHSFQLTTHENTSHNHNLNPASLSLPSRHKPQVTPNPKDRNFQPLRPIHIPDQAAPSPPVQPTVDPTPGLHFPRTLGSKAKATR</sequence>
<protein>
    <submittedName>
        <fullName evidence="2">Uncharacterized protein</fullName>
    </submittedName>
</protein>
<name>A0A2V5GPU5_ASPV1</name>
<organism evidence="2 3">
    <name type="scientific">Aspergillus violaceofuscus (strain CBS 115571)</name>
    <dbReference type="NCBI Taxonomy" id="1450538"/>
    <lineage>
        <taxon>Eukaryota</taxon>
        <taxon>Fungi</taxon>
        <taxon>Dikarya</taxon>
        <taxon>Ascomycota</taxon>
        <taxon>Pezizomycotina</taxon>
        <taxon>Eurotiomycetes</taxon>
        <taxon>Eurotiomycetidae</taxon>
        <taxon>Eurotiales</taxon>
        <taxon>Aspergillaceae</taxon>
        <taxon>Aspergillus</taxon>
    </lineage>
</organism>